<proteinExistence type="predicted"/>
<organism evidence="2 3">
    <name type="scientific">Amphibacillus indicireducens</name>
    <dbReference type="NCBI Taxonomy" id="1076330"/>
    <lineage>
        <taxon>Bacteria</taxon>
        <taxon>Bacillati</taxon>
        <taxon>Bacillota</taxon>
        <taxon>Bacilli</taxon>
        <taxon>Bacillales</taxon>
        <taxon>Bacillaceae</taxon>
        <taxon>Amphibacillus</taxon>
    </lineage>
</organism>
<sequence length="513" mass="56582">MKTKIILIVVSLLVLGVGGTYYWHEFNSFEAKHESVTIELGTEISANPSDYIEAREAILSATEIDKSSVDIHTANTYMLYASWRNKTVEIDVIVKDTVSPTIILKELEKDSVLVNTELTAMDFIESIEDQAGIKSIKFETNQVELTEVDSLDTVFKFDTAGIQNVKVYAEDMSGNITETSFSLKVIEDYLAHAEGFSDIKTVQGITPDWLSGITMSEKIVDITADDSGVDINTPGNYTLNYYIYGDDNETVVTKGVSVKVIEDYLAHVDGITDIKTEQGITPDWLSGITKNDKIIEIVADAAKVDINTPGKYTLSYYINGDDNETVVTKMVTVTVEKPKPTTAVAKKDGVSKASKTTNDKASTTKTDTKNDKDAQARAVAKEIVASIPSGTDLERITAASEAVQRYTYDAEYMMTGENYNLPYGVFIAGEYSCAGTSRALGMLLEIMGYQWEHINPNQYTHQWVTVKNMDGKVGWADGQVGLAGYGEYPFEGAKYIYQPYEGSDWEPVSFVGE</sequence>
<dbReference type="Proteomes" id="UP001501734">
    <property type="component" value="Unassembled WGS sequence"/>
</dbReference>
<feature type="region of interest" description="Disordered" evidence="1">
    <location>
        <begin position="342"/>
        <end position="373"/>
    </location>
</feature>
<keyword evidence="3" id="KW-1185">Reference proteome</keyword>
<evidence type="ECO:0008006" key="4">
    <source>
        <dbReference type="Google" id="ProtNLM"/>
    </source>
</evidence>
<comment type="caution">
    <text evidence="2">The sequence shown here is derived from an EMBL/GenBank/DDBJ whole genome shotgun (WGS) entry which is preliminary data.</text>
</comment>
<reference evidence="3" key="1">
    <citation type="journal article" date="2019" name="Int. J. Syst. Evol. Microbiol.">
        <title>The Global Catalogue of Microorganisms (GCM) 10K type strain sequencing project: providing services to taxonomists for standard genome sequencing and annotation.</title>
        <authorList>
            <consortium name="The Broad Institute Genomics Platform"/>
            <consortium name="The Broad Institute Genome Sequencing Center for Infectious Disease"/>
            <person name="Wu L."/>
            <person name="Ma J."/>
        </authorList>
    </citation>
    <scope>NUCLEOTIDE SEQUENCE [LARGE SCALE GENOMIC DNA]</scope>
    <source>
        <strain evidence="3">JCM 17250</strain>
    </source>
</reference>
<evidence type="ECO:0000313" key="2">
    <source>
        <dbReference type="EMBL" id="GAA4074539.1"/>
    </source>
</evidence>
<gene>
    <name evidence="2" type="ORF">GCM10022410_19540</name>
</gene>
<dbReference type="EMBL" id="BAABDL010000108">
    <property type="protein sequence ID" value="GAA4074539.1"/>
    <property type="molecule type" value="Genomic_DNA"/>
</dbReference>
<dbReference type="RefSeq" id="WP_344912683.1">
    <property type="nucleotide sequence ID" value="NZ_BAABDL010000108.1"/>
</dbReference>
<name>A0ABP7VUS7_9BACI</name>
<evidence type="ECO:0000313" key="3">
    <source>
        <dbReference type="Proteomes" id="UP001501734"/>
    </source>
</evidence>
<evidence type="ECO:0000256" key="1">
    <source>
        <dbReference type="SAM" id="MobiDB-lite"/>
    </source>
</evidence>
<feature type="compositionally biased region" description="Low complexity" evidence="1">
    <location>
        <begin position="351"/>
        <end position="365"/>
    </location>
</feature>
<protein>
    <recommendedName>
        <fullName evidence="4">DUF5011 domain-containing protein</fullName>
    </recommendedName>
</protein>
<accession>A0ABP7VUS7</accession>